<evidence type="ECO:0000313" key="4">
    <source>
        <dbReference type="Proteomes" id="UP000521872"/>
    </source>
</evidence>
<feature type="domain" description="Integrase catalytic" evidence="2">
    <location>
        <begin position="148"/>
        <end position="332"/>
    </location>
</feature>
<dbReference type="AlphaFoldDB" id="A0A8H4QXX9"/>
<dbReference type="InterPro" id="IPR036397">
    <property type="entry name" value="RNaseH_sf"/>
</dbReference>
<dbReference type="InterPro" id="IPR001584">
    <property type="entry name" value="Integrase_cat-core"/>
</dbReference>
<evidence type="ECO:0000256" key="1">
    <source>
        <dbReference type="ARBA" id="ARBA00022884"/>
    </source>
</evidence>
<proteinExistence type="predicted"/>
<evidence type="ECO:0000313" key="3">
    <source>
        <dbReference type="EMBL" id="KAF4618843.1"/>
    </source>
</evidence>
<dbReference type="PANTHER" id="PTHR46791">
    <property type="entry name" value="EXPRESSED PROTEIN"/>
    <property type="match status" value="1"/>
</dbReference>
<organism evidence="3 4">
    <name type="scientific">Agrocybe pediades</name>
    <dbReference type="NCBI Taxonomy" id="84607"/>
    <lineage>
        <taxon>Eukaryota</taxon>
        <taxon>Fungi</taxon>
        <taxon>Dikarya</taxon>
        <taxon>Basidiomycota</taxon>
        <taxon>Agaricomycotina</taxon>
        <taxon>Agaricomycetes</taxon>
        <taxon>Agaricomycetidae</taxon>
        <taxon>Agaricales</taxon>
        <taxon>Agaricineae</taxon>
        <taxon>Strophariaceae</taxon>
        <taxon>Agrocybe</taxon>
    </lineage>
</organism>
<dbReference type="InterPro" id="IPR012337">
    <property type="entry name" value="RNaseH-like_sf"/>
</dbReference>
<dbReference type="Proteomes" id="UP000521872">
    <property type="component" value="Unassembled WGS sequence"/>
</dbReference>
<dbReference type="PANTHER" id="PTHR46791:SF5">
    <property type="entry name" value="CLR5 DOMAIN-CONTAINING PROTEIN-RELATED"/>
    <property type="match status" value="1"/>
</dbReference>
<protein>
    <recommendedName>
        <fullName evidence="2">Integrase catalytic domain-containing protein</fullName>
    </recommendedName>
</protein>
<name>A0A8H4QXX9_9AGAR</name>
<gene>
    <name evidence="3" type="ORF">D9613_009695</name>
</gene>
<dbReference type="Pfam" id="PF24764">
    <property type="entry name" value="rva_4"/>
    <property type="match status" value="1"/>
</dbReference>
<dbReference type="Gene3D" id="3.30.420.10">
    <property type="entry name" value="Ribonuclease H-like superfamily/Ribonuclease H"/>
    <property type="match status" value="1"/>
</dbReference>
<dbReference type="GO" id="GO:0003723">
    <property type="term" value="F:RNA binding"/>
    <property type="evidence" value="ECO:0007669"/>
    <property type="project" value="UniProtKB-KW"/>
</dbReference>
<dbReference type="InterPro" id="IPR058913">
    <property type="entry name" value="Integrase_dom_put"/>
</dbReference>
<accession>A0A8H4QXX9</accession>
<reference evidence="3 4" key="1">
    <citation type="submission" date="2019-12" db="EMBL/GenBank/DDBJ databases">
        <authorList>
            <person name="Floudas D."/>
            <person name="Bentzer J."/>
            <person name="Ahren D."/>
            <person name="Johansson T."/>
            <person name="Persson P."/>
            <person name="Tunlid A."/>
        </authorList>
    </citation>
    <scope>NUCLEOTIDE SEQUENCE [LARGE SCALE GENOMIC DNA]</scope>
    <source>
        <strain evidence="3 4">CBS 102.39</strain>
    </source>
</reference>
<keyword evidence="4" id="KW-1185">Reference proteome</keyword>
<dbReference type="PROSITE" id="PS50994">
    <property type="entry name" value="INTEGRASE"/>
    <property type="match status" value="1"/>
</dbReference>
<evidence type="ECO:0000259" key="2">
    <source>
        <dbReference type="PROSITE" id="PS50994"/>
    </source>
</evidence>
<dbReference type="EMBL" id="JAACJL010000017">
    <property type="protein sequence ID" value="KAF4618843.1"/>
    <property type="molecule type" value="Genomic_DNA"/>
</dbReference>
<comment type="caution">
    <text evidence="3">The sequence shown here is derived from an EMBL/GenBank/DDBJ whole genome shotgun (WGS) entry which is preliminary data.</text>
</comment>
<dbReference type="GO" id="GO:0015074">
    <property type="term" value="P:DNA integration"/>
    <property type="evidence" value="ECO:0007669"/>
    <property type="project" value="InterPro"/>
</dbReference>
<sequence length="474" mass="54391">MSDSLVLFIDSVKTKLMPINPVTTIHTGRPGRPRKTINSEWIEKTFAPHRSLSASEVAEAIGINRKTLQKIMRTHGVDDSFSAIMDEEIDILVTDLKTKKPGAGIRYVLGFFRRRGIKVQQVRVRESLRRVDRVGQAVRRHKRIQRRTYSVPHPNALWHMDGHHKLIRWGIVVHGIIDGYCRTLVGLEAATNNRASTVLSLFLKAVEEYGPPSRARADRGGENVEVSVWMILHQGPNRGSFLWGDSQRNQRIERAWVEVGSQVVRLWKAFFQRLERLHSLDISTPWHLWLLQLLFLSEINRNLAEFRGDWNHHPISRLGHDKSPIDIRMLGELRHGRYIGRHSMEDIHPDIAEVYGELGNDPERLSQKIATDQVKSIRHDPVETPKSTCPFPAPEADAVFRSALDELDQLGNIPEGFGVAESEWVNGEYPTTETILIARKETDMVLPFEIWYPRAVRWARAYELVVKFQIALNI</sequence>
<dbReference type="GO" id="GO:0005634">
    <property type="term" value="C:nucleus"/>
    <property type="evidence" value="ECO:0007669"/>
    <property type="project" value="UniProtKB-ARBA"/>
</dbReference>
<dbReference type="SUPFAM" id="SSF53098">
    <property type="entry name" value="Ribonuclease H-like"/>
    <property type="match status" value="1"/>
</dbReference>
<keyword evidence="1" id="KW-0694">RNA-binding</keyword>